<sequence>MHTHRWDWHEDLFLAGDQVQPAGLIVVEGCGAISQASRPLLDAAVWLEAVESIRHTRAITRDGDETWWRGWRDQEDAFYARERSQQLADFTLGPDVGVDELLSLLREARG</sequence>
<comment type="caution">
    <text evidence="1">The sequence shown here is derived from an EMBL/GenBank/DDBJ whole genome shotgun (WGS) entry which is preliminary data.</text>
</comment>
<protein>
    <submittedName>
        <fullName evidence="1">Uncharacterized protein</fullName>
    </submittedName>
</protein>
<name>A0A7J5BB59_9MICO</name>
<dbReference type="Gene3D" id="3.40.50.300">
    <property type="entry name" value="P-loop containing nucleotide triphosphate hydrolases"/>
    <property type="match status" value="1"/>
</dbReference>
<dbReference type="Proteomes" id="UP000433493">
    <property type="component" value="Unassembled WGS sequence"/>
</dbReference>
<dbReference type="AlphaFoldDB" id="A0A7J5BB59"/>
<evidence type="ECO:0000313" key="1">
    <source>
        <dbReference type="EMBL" id="KAB1642694.1"/>
    </source>
</evidence>
<organism evidence="1 2">
    <name type="scientific">Gulosibacter chungangensis</name>
    <dbReference type="NCBI Taxonomy" id="979746"/>
    <lineage>
        <taxon>Bacteria</taxon>
        <taxon>Bacillati</taxon>
        <taxon>Actinomycetota</taxon>
        <taxon>Actinomycetes</taxon>
        <taxon>Micrococcales</taxon>
        <taxon>Microbacteriaceae</taxon>
        <taxon>Gulosibacter</taxon>
    </lineage>
</organism>
<dbReference type="EMBL" id="WBKB01000005">
    <property type="protein sequence ID" value="KAB1642694.1"/>
    <property type="molecule type" value="Genomic_DNA"/>
</dbReference>
<evidence type="ECO:0000313" key="2">
    <source>
        <dbReference type="Proteomes" id="UP000433493"/>
    </source>
</evidence>
<keyword evidence="2" id="KW-1185">Reference proteome</keyword>
<accession>A0A7J5BB59</accession>
<gene>
    <name evidence="1" type="ORF">F8O05_09545</name>
</gene>
<dbReference type="OrthoDB" id="3237545at2"/>
<dbReference type="InterPro" id="IPR027417">
    <property type="entry name" value="P-loop_NTPase"/>
</dbReference>
<proteinExistence type="predicted"/>
<reference evidence="1 2" key="1">
    <citation type="submission" date="2019-09" db="EMBL/GenBank/DDBJ databases">
        <title>Phylogeny of genus Pseudoclavibacter and closely related genus.</title>
        <authorList>
            <person name="Li Y."/>
        </authorList>
    </citation>
    <scope>NUCLEOTIDE SEQUENCE [LARGE SCALE GENOMIC DNA]</scope>
    <source>
        <strain evidence="1 2">KCTC 13959</strain>
    </source>
</reference>